<dbReference type="Gene3D" id="3.40.50.300">
    <property type="entry name" value="P-loop containing nucleotide triphosphate hydrolases"/>
    <property type="match status" value="1"/>
</dbReference>
<dbReference type="InterPro" id="IPR039421">
    <property type="entry name" value="Type_1_exporter"/>
</dbReference>
<dbReference type="InterPro" id="IPR011527">
    <property type="entry name" value="ABC1_TM_dom"/>
</dbReference>
<gene>
    <name evidence="7" type="ORF">JKILLFL_G6167</name>
</gene>
<dbReference type="GO" id="GO:0140359">
    <property type="term" value="F:ABC-type transporter activity"/>
    <property type="evidence" value="ECO:0007669"/>
    <property type="project" value="InterPro"/>
</dbReference>
<comment type="subcellular location">
    <subcellularLocation>
        <location evidence="1">Membrane</location>
        <topology evidence="1">Multi-pass membrane protein</topology>
    </subcellularLocation>
</comment>
<reference evidence="7 8" key="1">
    <citation type="submission" date="2020-10" db="EMBL/GenBank/DDBJ databases">
        <authorList>
            <person name="Sedaghatjoo S."/>
        </authorList>
    </citation>
    <scope>NUCLEOTIDE SEQUENCE [LARGE SCALE GENOMIC DNA]</scope>
    <source>
        <strain evidence="7 8">LLFL</strain>
    </source>
</reference>
<evidence type="ECO:0000256" key="2">
    <source>
        <dbReference type="ARBA" id="ARBA00022692"/>
    </source>
</evidence>
<keyword evidence="3 5" id="KW-1133">Transmembrane helix</keyword>
<dbReference type="GO" id="GO:0016887">
    <property type="term" value="F:ATP hydrolysis activity"/>
    <property type="evidence" value="ECO:0007669"/>
    <property type="project" value="InterPro"/>
</dbReference>
<keyword evidence="8" id="KW-1185">Reference proteome</keyword>
<name>A0A9N8QLH9_9BASI</name>
<feature type="transmembrane region" description="Helical" evidence="5">
    <location>
        <begin position="104"/>
        <end position="124"/>
    </location>
</feature>
<feature type="transmembrane region" description="Helical" evidence="5">
    <location>
        <begin position="65"/>
        <end position="89"/>
    </location>
</feature>
<dbReference type="PANTHER" id="PTHR24221">
    <property type="entry name" value="ATP-BINDING CASSETTE SUB-FAMILY B"/>
    <property type="match status" value="1"/>
</dbReference>
<feature type="domain" description="ABC transmembrane type-1" evidence="6">
    <location>
        <begin position="25"/>
        <end position="130"/>
    </location>
</feature>
<evidence type="ECO:0000256" key="4">
    <source>
        <dbReference type="ARBA" id="ARBA00023136"/>
    </source>
</evidence>
<proteinExistence type="predicted"/>
<evidence type="ECO:0000256" key="3">
    <source>
        <dbReference type="ARBA" id="ARBA00022989"/>
    </source>
</evidence>
<protein>
    <recommendedName>
        <fullName evidence="6">ABC transmembrane type-1 domain-containing protein</fullName>
    </recommendedName>
</protein>
<evidence type="ECO:0000256" key="5">
    <source>
        <dbReference type="SAM" id="Phobius"/>
    </source>
</evidence>
<evidence type="ECO:0000256" key="1">
    <source>
        <dbReference type="ARBA" id="ARBA00004141"/>
    </source>
</evidence>
<dbReference type="EMBL" id="CAJHJF010006509">
    <property type="protein sequence ID" value="CAD6957011.1"/>
    <property type="molecule type" value="Genomic_DNA"/>
</dbReference>
<dbReference type="Pfam" id="PF00664">
    <property type="entry name" value="ABC_membrane"/>
    <property type="match status" value="1"/>
</dbReference>
<dbReference type="InterPro" id="IPR036640">
    <property type="entry name" value="ABC1_TM_sf"/>
</dbReference>
<dbReference type="AlphaFoldDB" id="A0A9N8QLH9"/>
<dbReference type="SUPFAM" id="SSF52540">
    <property type="entry name" value="P-loop containing nucleoside triphosphate hydrolases"/>
    <property type="match status" value="1"/>
</dbReference>
<dbReference type="Pfam" id="PF00005">
    <property type="entry name" value="ABC_tran"/>
    <property type="match status" value="1"/>
</dbReference>
<keyword evidence="2 5" id="KW-0812">Transmembrane</keyword>
<dbReference type="GO" id="GO:0016020">
    <property type="term" value="C:membrane"/>
    <property type="evidence" value="ECO:0007669"/>
    <property type="project" value="UniProtKB-SubCell"/>
</dbReference>
<dbReference type="Proteomes" id="UP000836404">
    <property type="component" value="Unassembled WGS sequence"/>
</dbReference>
<keyword evidence="4 5" id="KW-0472">Membrane</keyword>
<dbReference type="SUPFAM" id="SSF90123">
    <property type="entry name" value="ABC transporter transmembrane region"/>
    <property type="match status" value="1"/>
</dbReference>
<evidence type="ECO:0000259" key="6">
    <source>
        <dbReference type="PROSITE" id="PS50929"/>
    </source>
</evidence>
<dbReference type="Gene3D" id="1.20.1560.10">
    <property type="entry name" value="ABC transporter type 1, transmembrane domain"/>
    <property type="match status" value="1"/>
</dbReference>
<evidence type="ECO:0000313" key="8">
    <source>
        <dbReference type="Proteomes" id="UP000836404"/>
    </source>
</evidence>
<dbReference type="GO" id="GO:0005524">
    <property type="term" value="F:ATP binding"/>
    <property type="evidence" value="ECO:0007669"/>
    <property type="project" value="InterPro"/>
</dbReference>
<accession>A0A9N8QLH9</accession>
<organism evidence="7 8">
    <name type="scientific">Tilletia laevis</name>
    <dbReference type="NCBI Taxonomy" id="157183"/>
    <lineage>
        <taxon>Eukaryota</taxon>
        <taxon>Fungi</taxon>
        <taxon>Dikarya</taxon>
        <taxon>Basidiomycota</taxon>
        <taxon>Ustilaginomycotina</taxon>
        <taxon>Exobasidiomycetes</taxon>
        <taxon>Tilletiales</taxon>
        <taxon>Tilletiaceae</taxon>
        <taxon>Tilletia</taxon>
    </lineage>
</organism>
<dbReference type="InterPro" id="IPR027417">
    <property type="entry name" value="P-loop_NTPase"/>
</dbReference>
<dbReference type="PANTHER" id="PTHR24221:SF641">
    <property type="entry name" value="ABC MULTIDRUG TRANSPORTER MDR4"/>
    <property type="match status" value="1"/>
</dbReference>
<comment type="caution">
    <text evidence="7">The sequence shown here is derived from an EMBL/GenBank/DDBJ whole genome shotgun (WGS) entry which is preliminary data.</text>
</comment>
<dbReference type="PROSITE" id="PS50929">
    <property type="entry name" value="ABC_TM1F"/>
    <property type="match status" value="1"/>
</dbReference>
<dbReference type="InterPro" id="IPR003439">
    <property type="entry name" value="ABC_transporter-like_ATP-bd"/>
</dbReference>
<sequence length="280" mass="30892">MVMSRLSWPVVLASHQRIKERGSDGLAMEAVSGIKTVAALGREQDIMLLLDYRLQKPYTDGIRQIFLGNFFLALSLSISYFVYGFAYWWGSRNVADGYYSQVDFFIVLPALLFSAQASGQLLAFSPDISKAHVSASNIFGLLDEYPPKLRANEYALASKSSAHQIEAGSASTSERTPTPSPTPLSIEFRNVCFSYPTRRLSPALRDLSFKVTPGQYVAFAGSSGSGKSTVMSLIERFYEPDSGCILVDNEADRPPLVAHHDQVMRVEARSRGQTRTDILA</sequence>
<evidence type="ECO:0000313" key="7">
    <source>
        <dbReference type="EMBL" id="CAD6957011.1"/>
    </source>
</evidence>